<dbReference type="Proteomes" id="UP001217485">
    <property type="component" value="Unassembled WGS sequence"/>
</dbReference>
<proteinExistence type="predicted"/>
<keyword evidence="1 4" id="KW-0489">Methyltransferase</keyword>
<evidence type="ECO:0000256" key="2">
    <source>
        <dbReference type="ARBA" id="ARBA00022679"/>
    </source>
</evidence>
<dbReference type="Pfam" id="PF13649">
    <property type="entry name" value="Methyltransf_25"/>
    <property type="match status" value="1"/>
</dbReference>
<feature type="domain" description="Methyltransferase" evidence="3">
    <location>
        <begin position="45"/>
        <end position="140"/>
    </location>
</feature>
<protein>
    <submittedName>
        <fullName evidence="4">Class I SAM-dependent methyltransferase</fullName>
    </submittedName>
</protein>
<dbReference type="GO" id="GO:0008168">
    <property type="term" value="F:methyltransferase activity"/>
    <property type="evidence" value="ECO:0007669"/>
    <property type="project" value="UniProtKB-KW"/>
</dbReference>
<dbReference type="PANTHER" id="PTHR43861">
    <property type="entry name" value="TRANS-ACONITATE 2-METHYLTRANSFERASE-RELATED"/>
    <property type="match status" value="1"/>
</dbReference>
<evidence type="ECO:0000313" key="5">
    <source>
        <dbReference type="Proteomes" id="UP001217485"/>
    </source>
</evidence>
<keyword evidence="2" id="KW-0808">Transferase</keyword>
<reference evidence="4 5" key="1">
    <citation type="submission" date="2023-01" db="EMBL/GenBank/DDBJ databases">
        <title>Minimal conservation of predation-associated metabolite biosynthetic gene clusters underscores biosynthetic potential of Myxococcota including descriptions for ten novel species: Archangium lansinium sp. nov., Myxococcus landrumus sp. nov., Nannocystis bai.</title>
        <authorList>
            <person name="Ahearne A."/>
            <person name="Stevens C."/>
            <person name="Dowd S."/>
        </authorList>
    </citation>
    <scope>NUCLEOTIDE SEQUENCE [LARGE SCALE GENOMIC DNA]</scope>
    <source>
        <strain evidence="4 5">WIWO2</strain>
    </source>
</reference>
<dbReference type="SUPFAM" id="SSF53335">
    <property type="entry name" value="S-adenosyl-L-methionine-dependent methyltransferases"/>
    <property type="match status" value="1"/>
</dbReference>
<dbReference type="CDD" id="cd02440">
    <property type="entry name" value="AdoMet_MTases"/>
    <property type="match status" value="1"/>
</dbReference>
<sequence>MQAQDAWRESSGQAWVKLQAQTDAQLEPLGRPALERLQLQAGERVLDVGCGAGQSCIELAVRVGATGAVVGVDISEPMVTAARGRVAQAGLGNVEIILGDAARQTFEVPFDAIYSRFGVMFFPDAVAAFREMRESLRPSGRLAFVCWQELERNDWAHVPLMAARSVSPDHPMPALLQPGQPGPFYFSAPAFVQQVLGAAGFKRVNIEPRETMIQLGAARDIAEAVEYSMQIGPSARFMADTDPSLKPAFERALSEALRPFASSTGVWMAARSLVVTASSS</sequence>
<evidence type="ECO:0000313" key="4">
    <source>
        <dbReference type="EMBL" id="MDC0683096.1"/>
    </source>
</evidence>
<dbReference type="Gene3D" id="3.40.50.150">
    <property type="entry name" value="Vaccinia Virus protein VP39"/>
    <property type="match status" value="1"/>
</dbReference>
<gene>
    <name evidence="4" type="ORF">POL72_35535</name>
</gene>
<accession>A0ABT5C9I7</accession>
<name>A0ABT5C9I7_9BACT</name>
<evidence type="ECO:0000256" key="1">
    <source>
        <dbReference type="ARBA" id="ARBA00022603"/>
    </source>
</evidence>
<keyword evidence="5" id="KW-1185">Reference proteome</keyword>
<dbReference type="EMBL" id="JAQNDK010000004">
    <property type="protein sequence ID" value="MDC0683096.1"/>
    <property type="molecule type" value="Genomic_DNA"/>
</dbReference>
<dbReference type="GO" id="GO:0032259">
    <property type="term" value="P:methylation"/>
    <property type="evidence" value="ECO:0007669"/>
    <property type="project" value="UniProtKB-KW"/>
</dbReference>
<dbReference type="PANTHER" id="PTHR43861:SF1">
    <property type="entry name" value="TRANS-ACONITATE 2-METHYLTRANSFERASE"/>
    <property type="match status" value="1"/>
</dbReference>
<dbReference type="InterPro" id="IPR041698">
    <property type="entry name" value="Methyltransf_25"/>
</dbReference>
<comment type="caution">
    <text evidence="4">The sequence shown here is derived from an EMBL/GenBank/DDBJ whole genome shotgun (WGS) entry which is preliminary data.</text>
</comment>
<evidence type="ECO:0000259" key="3">
    <source>
        <dbReference type="Pfam" id="PF13649"/>
    </source>
</evidence>
<organism evidence="4 5">
    <name type="scientific">Sorangium atrum</name>
    <dbReference type="NCBI Taxonomy" id="2995308"/>
    <lineage>
        <taxon>Bacteria</taxon>
        <taxon>Pseudomonadati</taxon>
        <taxon>Myxococcota</taxon>
        <taxon>Polyangia</taxon>
        <taxon>Polyangiales</taxon>
        <taxon>Polyangiaceae</taxon>
        <taxon>Sorangium</taxon>
    </lineage>
</organism>
<dbReference type="InterPro" id="IPR029063">
    <property type="entry name" value="SAM-dependent_MTases_sf"/>
</dbReference>
<dbReference type="RefSeq" id="WP_272101246.1">
    <property type="nucleotide sequence ID" value="NZ_JAQNDK010000004.1"/>
</dbReference>